<accession>A0A1N7UJ04</accession>
<reference evidence="6 7" key="1">
    <citation type="submission" date="2013-08" db="EMBL/GenBank/DDBJ databases">
        <title>Biodegradation of aromatic compounds in biofilm forming Pseudomonas isolated from sewage sludge.</title>
        <authorList>
            <person name="Qureshi A."/>
            <person name="Ghosh S."/>
            <person name="Khardenavis A.A."/>
            <person name="Kapley A."/>
            <person name="Purohit H.J."/>
        </authorList>
    </citation>
    <scope>NUCLEOTIDE SEQUENCE [LARGE SCALE GENOMIC DNA]</scope>
    <source>
        <strain evidence="6 7">EGD-AQ6</strain>
    </source>
</reference>
<dbReference type="RefSeq" id="WP_010211536.1">
    <property type="nucleotide sequence ID" value="NZ_AVQG01000014.1"/>
</dbReference>
<evidence type="ECO:0000313" key="7">
    <source>
        <dbReference type="Proteomes" id="UP000016504"/>
    </source>
</evidence>
<dbReference type="SUPFAM" id="SSF56784">
    <property type="entry name" value="HAD-like"/>
    <property type="match status" value="1"/>
</dbReference>
<dbReference type="SFLD" id="SFLDS00003">
    <property type="entry name" value="Haloacid_Dehalogenase"/>
    <property type="match status" value="1"/>
</dbReference>
<keyword evidence="5" id="KW-0378">Hydrolase</keyword>
<gene>
    <name evidence="6" type="ORF">O204_24880</name>
    <name evidence="5" type="ORF">PS417_09695</name>
</gene>
<dbReference type="Proteomes" id="UP000027308">
    <property type="component" value="Chromosome"/>
</dbReference>
<proteinExistence type="inferred from homology"/>
<dbReference type="PANTHER" id="PTHR46193">
    <property type="entry name" value="6-PHOSPHOGLUCONATE PHOSPHATASE"/>
    <property type="match status" value="1"/>
</dbReference>
<dbReference type="InterPro" id="IPR023198">
    <property type="entry name" value="PGP-like_dom2"/>
</dbReference>
<dbReference type="InterPro" id="IPR006439">
    <property type="entry name" value="HAD-SF_hydro_IA"/>
</dbReference>
<name>A0A1N7UJ04_9PSED</name>
<dbReference type="EMBL" id="AVQG01000014">
    <property type="protein sequence ID" value="ERH57796.1"/>
    <property type="molecule type" value="Genomic_DNA"/>
</dbReference>
<dbReference type="Proteomes" id="UP000016504">
    <property type="component" value="Unassembled WGS sequence"/>
</dbReference>
<dbReference type="Gene3D" id="1.10.150.240">
    <property type="entry name" value="Putative phosphatase, domain 2"/>
    <property type="match status" value="1"/>
</dbReference>
<evidence type="ECO:0000313" key="8">
    <source>
        <dbReference type="Proteomes" id="UP000027308"/>
    </source>
</evidence>
<evidence type="ECO:0000256" key="1">
    <source>
        <dbReference type="ARBA" id="ARBA00001946"/>
    </source>
</evidence>
<dbReference type="OrthoDB" id="9800058at2"/>
<evidence type="ECO:0000256" key="3">
    <source>
        <dbReference type="ARBA" id="ARBA00022723"/>
    </source>
</evidence>
<evidence type="ECO:0000313" key="5">
    <source>
        <dbReference type="EMBL" id="AIB35839.1"/>
    </source>
</evidence>
<evidence type="ECO:0000256" key="4">
    <source>
        <dbReference type="ARBA" id="ARBA00022842"/>
    </source>
</evidence>
<dbReference type="InterPro" id="IPR051600">
    <property type="entry name" value="Beta-PGM-like"/>
</dbReference>
<reference evidence="5 8" key="2">
    <citation type="submission" date="2014-05" db="EMBL/GenBank/DDBJ databases">
        <title>Pseudomonas simiae WCS417.</title>
        <authorList>
            <person name="Berendsen R.L."/>
        </authorList>
    </citation>
    <scope>NUCLEOTIDE SEQUENCE [LARGE SCALE GENOMIC DNA]</scope>
    <source>
        <strain evidence="5 8">WCS417</strain>
    </source>
</reference>
<dbReference type="AlphaFoldDB" id="A0A1N7UJ04"/>
<dbReference type="InterPro" id="IPR036412">
    <property type="entry name" value="HAD-like_sf"/>
</dbReference>
<dbReference type="eggNOG" id="COG0637">
    <property type="taxonomic scope" value="Bacteria"/>
</dbReference>
<protein>
    <submittedName>
        <fullName evidence="5">Hydrolase</fullName>
    </submittedName>
</protein>
<evidence type="ECO:0000313" key="6">
    <source>
        <dbReference type="EMBL" id="ERH57796.1"/>
    </source>
</evidence>
<comment type="cofactor">
    <cofactor evidence="1">
        <name>Mg(2+)</name>
        <dbReference type="ChEBI" id="CHEBI:18420"/>
    </cofactor>
</comment>
<dbReference type="GO" id="GO:0016787">
    <property type="term" value="F:hydrolase activity"/>
    <property type="evidence" value="ECO:0007669"/>
    <property type="project" value="UniProtKB-KW"/>
</dbReference>
<keyword evidence="4" id="KW-0460">Magnesium</keyword>
<comment type="similarity">
    <text evidence="2">Belongs to the HAD-like hydrolase superfamily. CbbY/CbbZ/Gph/YieH family.</text>
</comment>
<keyword evidence="3" id="KW-0479">Metal-binding</keyword>
<dbReference type="PANTHER" id="PTHR46193:SF10">
    <property type="entry name" value="6-PHOSPHOGLUCONATE PHOSPHATASE"/>
    <property type="match status" value="1"/>
</dbReference>
<dbReference type="SFLD" id="SFLDG01129">
    <property type="entry name" value="C1.5:_HAD__Beta-PGM__Phosphata"/>
    <property type="match status" value="1"/>
</dbReference>
<organism evidence="5 8">
    <name type="scientific">Pseudomonas simiae</name>
    <dbReference type="NCBI Taxonomy" id="321846"/>
    <lineage>
        <taxon>Bacteria</taxon>
        <taxon>Pseudomonadati</taxon>
        <taxon>Pseudomonadota</taxon>
        <taxon>Gammaproteobacteria</taxon>
        <taxon>Pseudomonadales</taxon>
        <taxon>Pseudomonadaceae</taxon>
        <taxon>Pseudomonas</taxon>
    </lineage>
</organism>
<dbReference type="Gene3D" id="3.40.50.1000">
    <property type="entry name" value="HAD superfamily/HAD-like"/>
    <property type="match status" value="1"/>
</dbReference>
<sequence>MCHSADIGELPVQVKAAALVGVHKLVGVPKLVIFDCDGVLVQSEEITLSVLISMLNALVQGDTMLDVTHFTEHFRGRKIAECLREAEQILNISVDEVFEQRFRERALHALTLGLTATEGIVEVLESLEVPYCVASSAPRNKIEHCLRLAGLFSYFEGRIFSCYELGRWKPDPLVFLTACRTYSIDVSDALVVEDSVTGIQAAVAAQIKVLGFGPPHRHAQLAAAGALPIADMREVLTIFN</sequence>
<dbReference type="Pfam" id="PF00702">
    <property type="entry name" value="Hydrolase"/>
    <property type="match status" value="1"/>
</dbReference>
<dbReference type="InterPro" id="IPR023214">
    <property type="entry name" value="HAD_sf"/>
</dbReference>
<dbReference type="GO" id="GO:0046872">
    <property type="term" value="F:metal ion binding"/>
    <property type="evidence" value="ECO:0007669"/>
    <property type="project" value="UniProtKB-KW"/>
</dbReference>
<evidence type="ECO:0000256" key="2">
    <source>
        <dbReference type="ARBA" id="ARBA00006171"/>
    </source>
</evidence>
<dbReference type="NCBIfam" id="TIGR01509">
    <property type="entry name" value="HAD-SF-IA-v3"/>
    <property type="match status" value="1"/>
</dbReference>
<accession>U1TH54</accession>
<dbReference type="EMBL" id="CP007637">
    <property type="protein sequence ID" value="AIB35839.1"/>
    <property type="molecule type" value="Genomic_DNA"/>
</dbReference>
<dbReference type="PATRIC" id="fig|1390371.3.peg.2687"/>